<dbReference type="OrthoDB" id="4458428at2"/>
<organism evidence="7 8">
    <name type="scientific">Streptomonospora alba</name>
    <dbReference type="NCBI Taxonomy" id="183763"/>
    <lineage>
        <taxon>Bacteria</taxon>
        <taxon>Bacillati</taxon>
        <taxon>Actinomycetota</taxon>
        <taxon>Actinomycetes</taxon>
        <taxon>Streptosporangiales</taxon>
        <taxon>Nocardiopsidaceae</taxon>
        <taxon>Streptomonospora</taxon>
    </lineage>
</organism>
<evidence type="ECO:0000313" key="8">
    <source>
        <dbReference type="Proteomes" id="UP000031675"/>
    </source>
</evidence>
<dbReference type="InterPro" id="IPR010343">
    <property type="entry name" value="ArAE_1"/>
</dbReference>
<evidence type="ECO:0000256" key="6">
    <source>
        <dbReference type="SAM" id="Phobius"/>
    </source>
</evidence>
<sequence>MGPSEWSGRRPAETGRWSRCKQWLRRARSEGYERSILLLIAKSTLAATLAWIVSYTVLSSPAPAFAPFSAMLMIQVTIYQSIAQSLRYLAAVAAGVAVQGFIGFVAGAGVATFAAVTLIALVIGRWPRLGSQGSQVVTAAFFSFAIYVSAGDTLQGAAQLGQILLLVLIGCGIGVLVNLVVMPPMRFRSAEHGVRSLAHAMCDLLSDMHPPLREGDLGQERTGQWRYRASRMGTTVAEAQSAVRTAKESVYYNPLRLLLRRRSPSFSGYAGVVDALDRVSYQLASVTRTLDQSVCHTSEGPQRTEFFGLYADFLASLAEITAELSEVDEDRLVEQAERLSSLTQRSGDCENRLSERAEDIKLIITDRTSPYGILLVEVSRLQEEFEYTAELLQDSVNRELSSD</sequence>
<dbReference type="STRING" id="183763.LP52_20645"/>
<dbReference type="Pfam" id="PF06081">
    <property type="entry name" value="ArAE_1"/>
    <property type="match status" value="1"/>
</dbReference>
<feature type="transmembrane region" description="Helical" evidence="6">
    <location>
        <begin position="36"/>
        <end position="58"/>
    </location>
</feature>
<evidence type="ECO:0000256" key="1">
    <source>
        <dbReference type="ARBA" id="ARBA00004651"/>
    </source>
</evidence>
<evidence type="ECO:0000256" key="3">
    <source>
        <dbReference type="ARBA" id="ARBA00022692"/>
    </source>
</evidence>
<keyword evidence="8" id="KW-1185">Reference proteome</keyword>
<protein>
    <submittedName>
        <fullName evidence="7">Membrane protein</fullName>
    </submittedName>
</protein>
<feature type="transmembrane region" description="Helical" evidence="6">
    <location>
        <begin position="162"/>
        <end position="181"/>
    </location>
</feature>
<keyword evidence="5 6" id="KW-0472">Membrane</keyword>
<accession>A0A0C2JJP0</accession>
<keyword evidence="3 6" id="KW-0812">Transmembrane</keyword>
<evidence type="ECO:0000256" key="5">
    <source>
        <dbReference type="ARBA" id="ARBA00023136"/>
    </source>
</evidence>
<evidence type="ECO:0000256" key="4">
    <source>
        <dbReference type="ARBA" id="ARBA00022989"/>
    </source>
</evidence>
<gene>
    <name evidence="7" type="ORF">LP52_20645</name>
</gene>
<reference evidence="8" key="1">
    <citation type="journal article" date="2015" name="Chem. Biol.">
        <title>Structure, bioactivity, and resistance mechanism of streptomonomicin, an unusual lasso Peptide from an understudied halophilic actinomycete.</title>
        <authorList>
            <person name="Metelev M."/>
            <person name="Tietz J.I."/>
            <person name="Melby J.O."/>
            <person name="Blair P.M."/>
            <person name="Zhu L."/>
            <person name="Livnat I."/>
            <person name="Severinov K."/>
            <person name="Mitchell D.A."/>
        </authorList>
    </citation>
    <scope>NUCLEOTIDE SEQUENCE [LARGE SCALE GENOMIC DNA]</scope>
    <source>
        <strain evidence="8">YIM 90003</strain>
    </source>
</reference>
<comment type="caution">
    <text evidence="7">The sequence shown here is derived from an EMBL/GenBank/DDBJ whole genome shotgun (WGS) entry which is preliminary data.</text>
</comment>
<feature type="transmembrane region" description="Helical" evidence="6">
    <location>
        <begin position="88"/>
        <end position="121"/>
    </location>
</feature>
<dbReference type="EMBL" id="JROO01000042">
    <property type="protein sequence ID" value="KIH97132.1"/>
    <property type="molecule type" value="Genomic_DNA"/>
</dbReference>
<dbReference type="AlphaFoldDB" id="A0A0C2JJP0"/>
<name>A0A0C2JJP0_9ACTN</name>
<evidence type="ECO:0000256" key="2">
    <source>
        <dbReference type="ARBA" id="ARBA00022475"/>
    </source>
</evidence>
<evidence type="ECO:0000313" key="7">
    <source>
        <dbReference type="EMBL" id="KIH97132.1"/>
    </source>
</evidence>
<comment type="subcellular location">
    <subcellularLocation>
        <location evidence="1">Cell membrane</location>
        <topology evidence="1">Multi-pass membrane protein</topology>
    </subcellularLocation>
</comment>
<proteinExistence type="predicted"/>
<dbReference type="RefSeq" id="WP_040276010.1">
    <property type="nucleotide sequence ID" value="NZ_JROO01000042.1"/>
</dbReference>
<feature type="transmembrane region" description="Helical" evidence="6">
    <location>
        <begin position="133"/>
        <end position="150"/>
    </location>
</feature>
<keyword evidence="2" id="KW-1003">Cell membrane</keyword>
<keyword evidence="4 6" id="KW-1133">Transmembrane helix</keyword>
<dbReference type="GO" id="GO:0005886">
    <property type="term" value="C:plasma membrane"/>
    <property type="evidence" value="ECO:0007669"/>
    <property type="project" value="UniProtKB-SubCell"/>
</dbReference>
<dbReference type="Proteomes" id="UP000031675">
    <property type="component" value="Unassembled WGS sequence"/>
</dbReference>